<feature type="domain" description="Putative zinc-finger" evidence="1">
    <location>
        <begin position="4"/>
        <end position="38"/>
    </location>
</feature>
<gene>
    <name evidence="2" type="ORF">LCGC14_0114850</name>
</gene>
<dbReference type="EMBL" id="LAZR01000034">
    <property type="protein sequence ID" value="KKO01676.1"/>
    <property type="molecule type" value="Genomic_DNA"/>
</dbReference>
<name>A0A0F9V8Y7_9ZZZZ</name>
<proteinExistence type="predicted"/>
<accession>A0A0F9V8Y7</accession>
<reference evidence="2" key="1">
    <citation type="journal article" date="2015" name="Nature">
        <title>Complex archaea that bridge the gap between prokaryotes and eukaryotes.</title>
        <authorList>
            <person name="Spang A."/>
            <person name="Saw J.H."/>
            <person name="Jorgensen S.L."/>
            <person name="Zaremba-Niedzwiedzka K."/>
            <person name="Martijn J."/>
            <person name="Lind A.E."/>
            <person name="van Eijk R."/>
            <person name="Schleper C."/>
            <person name="Guy L."/>
            <person name="Ettema T.J."/>
        </authorList>
    </citation>
    <scope>NUCLEOTIDE SEQUENCE</scope>
</reference>
<evidence type="ECO:0000259" key="1">
    <source>
        <dbReference type="Pfam" id="PF13490"/>
    </source>
</evidence>
<protein>
    <recommendedName>
        <fullName evidence="1">Putative zinc-finger domain-containing protein</fullName>
    </recommendedName>
</protein>
<sequence length="86" mass="10112">MLTCRDLVAQSSDLLDGELSFKQRLAVRTHLAMCFRCRRFVRQLRVSQRVIKHMPDTPMPDLERLLKTMLEQRTAQSSEKGQQDKH</sequence>
<dbReference type="InterPro" id="IPR027383">
    <property type="entry name" value="Znf_put"/>
</dbReference>
<dbReference type="InterPro" id="IPR041916">
    <property type="entry name" value="Anti_sigma_zinc_sf"/>
</dbReference>
<dbReference type="Gene3D" id="1.10.10.1320">
    <property type="entry name" value="Anti-sigma factor, zinc-finger domain"/>
    <property type="match status" value="1"/>
</dbReference>
<evidence type="ECO:0000313" key="2">
    <source>
        <dbReference type="EMBL" id="KKO01676.1"/>
    </source>
</evidence>
<dbReference type="Pfam" id="PF13490">
    <property type="entry name" value="zf-HC2"/>
    <property type="match status" value="1"/>
</dbReference>
<organism evidence="2">
    <name type="scientific">marine sediment metagenome</name>
    <dbReference type="NCBI Taxonomy" id="412755"/>
    <lineage>
        <taxon>unclassified sequences</taxon>
        <taxon>metagenomes</taxon>
        <taxon>ecological metagenomes</taxon>
    </lineage>
</organism>
<comment type="caution">
    <text evidence="2">The sequence shown here is derived from an EMBL/GenBank/DDBJ whole genome shotgun (WGS) entry which is preliminary data.</text>
</comment>
<dbReference type="AlphaFoldDB" id="A0A0F9V8Y7"/>